<feature type="compositionally biased region" description="Basic residues" evidence="1">
    <location>
        <begin position="482"/>
        <end position="491"/>
    </location>
</feature>
<evidence type="ECO:0000313" key="3">
    <source>
        <dbReference type="Proteomes" id="UP001310890"/>
    </source>
</evidence>
<sequence>MATEAHNTPSSEHQPMAAGNGQYIIDGIPWATDVNHQDLDTTSCLICSTRFSLRAGRCPICHGAEFHSPLMTYAHDVDVGHIPHWVEASAAASNQTHSNTLDGSFLSLGFPVFGSRSARSDPGTLTEHPPSIAQAHRRNALDSLSTTHHTRATSVIDSSSLLSHATLAFSASPEPGAARHGRKAPAKQAARLPGWEGRQNPECSMCPSKKQFVPTVVNKGLYCNKHTRKVMKEQVAGSAHVIELYDGPGSTVAGAKAMIYPAIAPMEYEGEGEDDYAEYLSRHKEEAALANLVDAANTEYTADMCPANASEGELKWHENCLKQQKDYNHKPFEEASRRLYTHDWVHARMRLAFHTILLFHQGGTSVYPAGGANNGYGEDRTLTMTERLEKIADIFRYDKRVVMDVIEGRGVAALACNPYKFEERKASNFKCNTKKKIKLEAGVDTISNDEGAVTGRKRAATNDLEDAGEDGTSNPGPTSRAAKPRGRKSGSKRQITQQTVRNVVSAGASSEGVPGPAYTAANPAFAWAAPEPDPLSHHVPIPYRPAMAPHMTSMLNNVYGKAIDQAMAPIAHPCDPSAPHYPATATGTASTDPYYTAGIQIHDPLEGYAPVGPDILPCDSTYCPQTQTINPANLIVHQPQDNPSTQDQFLTGAPQAGGPHTIDESPDPQFVQSMIQQLRERNAGTDIAIFGFKRS</sequence>
<organism evidence="2 3">
    <name type="scientific">Meristemomyces frigidus</name>
    <dbReference type="NCBI Taxonomy" id="1508187"/>
    <lineage>
        <taxon>Eukaryota</taxon>
        <taxon>Fungi</taxon>
        <taxon>Dikarya</taxon>
        <taxon>Ascomycota</taxon>
        <taxon>Pezizomycotina</taxon>
        <taxon>Dothideomycetes</taxon>
        <taxon>Dothideomycetidae</taxon>
        <taxon>Mycosphaerellales</taxon>
        <taxon>Teratosphaeriaceae</taxon>
        <taxon>Meristemomyces</taxon>
    </lineage>
</organism>
<dbReference type="Proteomes" id="UP001310890">
    <property type="component" value="Unassembled WGS sequence"/>
</dbReference>
<accession>A0AAN7TIN9</accession>
<protein>
    <submittedName>
        <fullName evidence="2">Uncharacterized protein</fullName>
    </submittedName>
</protein>
<feature type="region of interest" description="Disordered" evidence="1">
    <location>
        <begin position="452"/>
        <end position="515"/>
    </location>
</feature>
<feature type="region of interest" description="Disordered" evidence="1">
    <location>
        <begin position="171"/>
        <end position="199"/>
    </location>
</feature>
<feature type="compositionally biased region" description="Polar residues" evidence="1">
    <location>
        <begin position="492"/>
        <end position="502"/>
    </location>
</feature>
<proteinExistence type="predicted"/>
<reference evidence="2" key="1">
    <citation type="submission" date="2023-08" db="EMBL/GenBank/DDBJ databases">
        <title>Black Yeasts Isolated from many extreme environments.</title>
        <authorList>
            <person name="Coleine C."/>
            <person name="Stajich J.E."/>
            <person name="Selbmann L."/>
        </authorList>
    </citation>
    <scope>NUCLEOTIDE SEQUENCE</scope>
    <source>
        <strain evidence="2">CCFEE 5401</strain>
    </source>
</reference>
<comment type="caution">
    <text evidence="2">The sequence shown here is derived from an EMBL/GenBank/DDBJ whole genome shotgun (WGS) entry which is preliminary data.</text>
</comment>
<evidence type="ECO:0000256" key="1">
    <source>
        <dbReference type="SAM" id="MobiDB-lite"/>
    </source>
</evidence>
<gene>
    <name evidence="2" type="ORF">LTR62_003946</name>
</gene>
<dbReference type="EMBL" id="JAVRRL010000029">
    <property type="protein sequence ID" value="KAK5112631.1"/>
    <property type="molecule type" value="Genomic_DNA"/>
</dbReference>
<evidence type="ECO:0000313" key="2">
    <source>
        <dbReference type="EMBL" id="KAK5112631.1"/>
    </source>
</evidence>
<dbReference type="AlphaFoldDB" id="A0AAN7TIN9"/>
<name>A0AAN7TIN9_9PEZI</name>